<dbReference type="Gene3D" id="3.40.190.10">
    <property type="entry name" value="Periplasmic binding protein-like II"/>
    <property type="match status" value="1"/>
</dbReference>
<dbReference type="OrthoDB" id="5297512at2"/>
<evidence type="ECO:0000313" key="1">
    <source>
        <dbReference type="EMBL" id="BBH53697.1"/>
    </source>
</evidence>
<dbReference type="EMBL" id="AP019368">
    <property type="protein sequence ID" value="BBH53697.1"/>
    <property type="molecule type" value="Genomic_DNA"/>
</dbReference>
<dbReference type="AlphaFoldDB" id="A0A4V0P2M0"/>
<dbReference type="RefSeq" id="WP_130610076.1">
    <property type="nucleotide sequence ID" value="NZ_AP019368.1"/>
</dbReference>
<protein>
    <submittedName>
        <fullName evidence="1">Uncharacterized protein</fullName>
    </submittedName>
</protein>
<keyword evidence="2" id="KW-1185">Reference proteome</keyword>
<dbReference type="KEGG" id="sbf:JCM31447_21440"/>
<reference evidence="1 2" key="1">
    <citation type="submission" date="2018-12" db="EMBL/GenBank/DDBJ databases">
        <title>Rubrispira sanarue gen. nov., sp., nov., a member of the order Silvanigrellales, isolated from a brackish lake in Hamamatsu Japan.</title>
        <authorList>
            <person name="Maejima Y."/>
            <person name="Iino T."/>
            <person name="Muraguchi Y."/>
            <person name="Fukuda K."/>
            <person name="Nojiri H."/>
            <person name="Ohkuma M."/>
            <person name="Moriuchi R."/>
            <person name="Dohra H."/>
            <person name="Kimbara K."/>
            <person name="Shintani M."/>
        </authorList>
    </citation>
    <scope>NUCLEOTIDE SEQUENCE [LARGE SCALE GENOMIC DNA]</scope>
    <source>
        <strain evidence="1 2">RF1110005</strain>
    </source>
</reference>
<accession>A0A4V0P2M0</accession>
<dbReference type="SUPFAM" id="SSF53850">
    <property type="entry name" value="Periplasmic binding protein-like II"/>
    <property type="match status" value="1"/>
</dbReference>
<gene>
    <name evidence="1" type="ORF">JCM31447_21440</name>
</gene>
<dbReference type="Proteomes" id="UP000291236">
    <property type="component" value="Chromosome"/>
</dbReference>
<evidence type="ECO:0000313" key="2">
    <source>
        <dbReference type="Proteomes" id="UP000291236"/>
    </source>
</evidence>
<name>A0A4V0P2M0_FLUSA</name>
<organism evidence="1 2">
    <name type="scientific">Fluviispira sanaruensis</name>
    <dbReference type="NCBI Taxonomy" id="2493639"/>
    <lineage>
        <taxon>Bacteria</taxon>
        <taxon>Pseudomonadati</taxon>
        <taxon>Bdellovibrionota</taxon>
        <taxon>Oligoflexia</taxon>
        <taxon>Silvanigrellales</taxon>
        <taxon>Silvanigrellaceae</taxon>
        <taxon>Fluviispira</taxon>
    </lineage>
</organism>
<sequence length="298" mass="34704">MSLRLLYTIPVLFFMFFSNNYLYAQMVIHHKLTASQNDSSLSYELALLTLLLERTTDKYGSFQLIKAETSSQSRAFLELKNNSQNIDVIATMTSKSREEDAEPIRICIFKGLLGVRIPMILTENKEKFENIKTAKELQKISIGQVFDWPDTEILLKNKINVIKATSYPVLFPMLKSRRFDLFPLGALEVFPIAESHAKEFELTVIKKWAIVYPTGYYFFVSKKNKKLQQRLKDGFEKILQDGSFENMFNKYNAQYLQIANLNSRKLIFLKNPLLPKKTPIDNEKLWYPLIWQGIKSIN</sequence>
<proteinExistence type="predicted"/>